<comment type="caution">
    <text evidence="2">The sequence shown here is derived from an EMBL/GenBank/DDBJ whole genome shotgun (WGS) entry which is preliminary data.</text>
</comment>
<dbReference type="EMBL" id="JABANO010025382">
    <property type="protein sequence ID" value="KAF4720332.1"/>
    <property type="molecule type" value="Genomic_DNA"/>
</dbReference>
<dbReference type="AlphaFoldDB" id="A0A7J6RJE9"/>
<name>A0A7J6RJE9_PEROL</name>
<dbReference type="Proteomes" id="UP000553632">
    <property type="component" value="Unassembled WGS sequence"/>
</dbReference>
<reference evidence="2 3" key="1">
    <citation type="submission" date="2020-04" db="EMBL/GenBank/DDBJ databases">
        <title>Perkinsus olseni comparative genomics.</title>
        <authorList>
            <person name="Bogema D.R."/>
        </authorList>
    </citation>
    <scope>NUCLEOTIDE SEQUENCE [LARGE SCALE GENOMIC DNA]</scope>
    <source>
        <strain evidence="2 3">ATCC PRA-207</strain>
    </source>
</reference>
<feature type="coiled-coil region" evidence="1">
    <location>
        <begin position="131"/>
        <end position="158"/>
    </location>
</feature>
<evidence type="ECO:0000256" key="1">
    <source>
        <dbReference type="SAM" id="Coils"/>
    </source>
</evidence>
<gene>
    <name evidence="2" type="ORF">FOZ63_006589</name>
</gene>
<evidence type="ECO:0000313" key="3">
    <source>
        <dbReference type="Proteomes" id="UP000553632"/>
    </source>
</evidence>
<organism evidence="2 3">
    <name type="scientific">Perkinsus olseni</name>
    <name type="common">Perkinsus atlanticus</name>
    <dbReference type="NCBI Taxonomy" id="32597"/>
    <lineage>
        <taxon>Eukaryota</taxon>
        <taxon>Sar</taxon>
        <taxon>Alveolata</taxon>
        <taxon>Perkinsozoa</taxon>
        <taxon>Perkinsea</taxon>
        <taxon>Perkinsida</taxon>
        <taxon>Perkinsidae</taxon>
        <taxon>Perkinsus</taxon>
    </lineage>
</organism>
<feature type="non-terminal residue" evidence="2">
    <location>
        <position position="1"/>
    </location>
</feature>
<accession>A0A7J6RJE9</accession>
<proteinExistence type="predicted"/>
<keyword evidence="1" id="KW-0175">Coiled coil</keyword>
<keyword evidence="3" id="KW-1185">Reference proteome</keyword>
<evidence type="ECO:0000313" key="2">
    <source>
        <dbReference type="EMBL" id="KAF4720332.1"/>
    </source>
</evidence>
<protein>
    <submittedName>
        <fullName evidence="2">Uncharacterized protein</fullName>
    </submittedName>
</protein>
<sequence>MRLMVVPFRKVGQLDRVKYEDAETRILEKLRRARSLNDIKNVEEYAYLQLGTMSSRVWPAIAKRKRQRQQFLEYELETRWEWPLSGSLIVLDSAARQYVSELGNDHPMLNEFLADRLRLEMRYTDEMMIEMMVLGEQANALRQQIEEARVKHLRIEYERQLASMRKLVRDRLESHWSGVVGKVNGKML</sequence>